<protein>
    <submittedName>
        <fullName evidence="1">Uncharacterized protein</fullName>
    </submittedName>
</protein>
<evidence type="ECO:0000313" key="2">
    <source>
        <dbReference type="Proteomes" id="UP000692954"/>
    </source>
</evidence>
<organism evidence="1 2">
    <name type="scientific">Paramecium sonneborni</name>
    <dbReference type="NCBI Taxonomy" id="65129"/>
    <lineage>
        <taxon>Eukaryota</taxon>
        <taxon>Sar</taxon>
        <taxon>Alveolata</taxon>
        <taxon>Ciliophora</taxon>
        <taxon>Intramacronucleata</taxon>
        <taxon>Oligohymenophorea</taxon>
        <taxon>Peniculida</taxon>
        <taxon>Parameciidae</taxon>
        <taxon>Paramecium</taxon>
    </lineage>
</organism>
<reference evidence="1" key="1">
    <citation type="submission" date="2021-01" db="EMBL/GenBank/DDBJ databases">
        <authorList>
            <consortium name="Genoscope - CEA"/>
            <person name="William W."/>
        </authorList>
    </citation>
    <scope>NUCLEOTIDE SEQUENCE</scope>
</reference>
<evidence type="ECO:0000313" key="1">
    <source>
        <dbReference type="EMBL" id="CAD8104150.1"/>
    </source>
</evidence>
<proteinExistence type="predicted"/>
<sequence>MFQEFAQYSHKRDKIQPEKSQVNQVLMYRKEELGKNQIKWKELQKFRKT</sequence>
<dbReference type="Proteomes" id="UP000692954">
    <property type="component" value="Unassembled WGS sequence"/>
</dbReference>
<gene>
    <name evidence="1" type="ORF">PSON_ATCC_30995.1.T0810210</name>
</gene>
<dbReference type="EMBL" id="CAJJDN010000081">
    <property type="protein sequence ID" value="CAD8104150.1"/>
    <property type="molecule type" value="Genomic_DNA"/>
</dbReference>
<dbReference type="AlphaFoldDB" id="A0A8S1PLB8"/>
<comment type="caution">
    <text evidence="1">The sequence shown here is derived from an EMBL/GenBank/DDBJ whole genome shotgun (WGS) entry which is preliminary data.</text>
</comment>
<keyword evidence="2" id="KW-1185">Reference proteome</keyword>
<accession>A0A8S1PLB8</accession>
<name>A0A8S1PLB8_9CILI</name>